<accession>A0A1R1LA38</accession>
<feature type="transmembrane region" description="Helical" evidence="8">
    <location>
        <begin position="321"/>
        <end position="339"/>
    </location>
</feature>
<evidence type="ECO:0000256" key="8">
    <source>
        <dbReference type="SAM" id="Phobius"/>
    </source>
</evidence>
<keyword evidence="3" id="KW-1003">Cell membrane</keyword>
<comment type="caution">
    <text evidence="10">The sequence shown here is derived from an EMBL/GenBank/DDBJ whole genome shotgun (WGS) entry which is preliminary data.</text>
</comment>
<keyword evidence="4 8" id="KW-0812">Transmembrane</keyword>
<dbReference type="Gene3D" id="1.20.1250.20">
    <property type="entry name" value="MFS general substrate transporter like domains"/>
    <property type="match status" value="1"/>
</dbReference>
<evidence type="ECO:0000256" key="1">
    <source>
        <dbReference type="ARBA" id="ARBA00004651"/>
    </source>
</evidence>
<evidence type="ECO:0000313" key="10">
    <source>
        <dbReference type="EMBL" id="OMH24404.1"/>
    </source>
</evidence>
<organism evidence="10 11">
    <name type="scientific">Tersicoccus phoenicis</name>
    <dbReference type="NCBI Taxonomy" id="554083"/>
    <lineage>
        <taxon>Bacteria</taxon>
        <taxon>Bacillati</taxon>
        <taxon>Actinomycetota</taxon>
        <taxon>Actinomycetes</taxon>
        <taxon>Micrococcales</taxon>
        <taxon>Micrococcaceae</taxon>
        <taxon>Tersicoccus</taxon>
    </lineage>
</organism>
<dbReference type="PROSITE" id="PS00216">
    <property type="entry name" value="SUGAR_TRANSPORT_1"/>
    <property type="match status" value="1"/>
</dbReference>
<dbReference type="RefSeq" id="WP_076703986.1">
    <property type="nucleotide sequence ID" value="NZ_MRDE01000057.1"/>
</dbReference>
<feature type="transmembrane region" description="Helical" evidence="8">
    <location>
        <begin position="169"/>
        <end position="194"/>
    </location>
</feature>
<evidence type="ECO:0000256" key="4">
    <source>
        <dbReference type="ARBA" id="ARBA00022692"/>
    </source>
</evidence>
<proteinExistence type="predicted"/>
<dbReference type="InterPro" id="IPR036259">
    <property type="entry name" value="MFS_trans_sf"/>
</dbReference>
<reference evidence="10 11" key="1">
    <citation type="submission" date="2016-12" db="EMBL/GenBank/DDBJ databases">
        <title>Draft genome of Tersicoccus phoenicis 1P05MA.</title>
        <authorList>
            <person name="Nakajima Y."/>
            <person name="Yoshizawa S."/>
            <person name="Nakamura K."/>
            <person name="Ogura Y."/>
            <person name="Hayashi T."/>
            <person name="Kogure K."/>
        </authorList>
    </citation>
    <scope>NUCLEOTIDE SEQUENCE [LARGE SCALE GENOMIC DNA]</scope>
    <source>
        <strain evidence="10 11">1p05MA</strain>
    </source>
</reference>
<dbReference type="GO" id="GO:0022857">
    <property type="term" value="F:transmembrane transporter activity"/>
    <property type="evidence" value="ECO:0007669"/>
    <property type="project" value="InterPro"/>
</dbReference>
<dbReference type="PANTHER" id="PTHR43045:SF1">
    <property type="entry name" value="SHIKIMATE TRANSPORTER"/>
    <property type="match status" value="1"/>
</dbReference>
<feature type="domain" description="Major facilitator superfamily (MFS) profile" evidence="9">
    <location>
        <begin position="31"/>
        <end position="439"/>
    </location>
</feature>
<dbReference type="Pfam" id="PF07690">
    <property type="entry name" value="MFS_1"/>
    <property type="match status" value="1"/>
</dbReference>
<dbReference type="Proteomes" id="UP000187085">
    <property type="component" value="Unassembled WGS sequence"/>
</dbReference>
<gene>
    <name evidence="10" type="ORF">BKD30_08520</name>
</gene>
<keyword evidence="6 8" id="KW-0472">Membrane</keyword>
<feature type="transmembrane region" description="Helical" evidence="8">
    <location>
        <begin position="72"/>
        <end position="92"/>
    </location>
</feature>
<dbReference type="OrthoDB" id="8953821at2"/>
<feature type="transmembrane region" description="Helical" evidence="8">
    <location>
        <begin position="31"/>
        <end position="52"/>
    </location>
</feature>
<evidence type="ECO:0000256" key="2">
    <source>
        <dbReference type="ARBA" id="ARBA00022448"/>
    </source>
</evidence>
<dbReference type="InterPro" id="IPR005829">
    <property type="entry name" value="Sugar_transporter_CS"/>
</dbReference>
<dbReference type="EMBL" id="MRDE01000057">
    <property type="protein sequence ID" value="OMH24404.1"/>
    <property type="molecule type" value="Genomic_DNA"/>
</dbReference>
<keyword evidence="5 8" id="KW-1133">Transmembrane helix</keyword>
<feature type="transmembrane region" description="Helical" evidence="8">
    <location>
        <begin position="345"/>
        <end position="367"/>
    </location>
</feature>
<feature type="transmembrane region" description="Helical" evidence="8">
    <location>
        <begin position="200"/>
        <end position="222"/>
    </location>
</feature>
<evidence type="ECO:0000313" key="11">
    <source>
        <dbReference type="Proteomes" id="UP000187085"/>
    </source>
</evidence>
<dbReference type="PROSITE" id="PS50850">
    <property type="entry name" value="MFS"/>
    <property type="match status" value="1"/>
</dbReference>
<dbReference type="AlphaFoldDB" id="A0A1R1LA38"/>
<dbReference type="GO" id="GO:0005886">
    <property type="term" value="C:plasma membrane"/>
    <property type="evidence" value="ECO:0007669"/>
    <property type="project" value="UniProtKB-SubCell"/>
</dbReference>
<dbReference type="InterPro" id="IPR020846">
    <property type="entry name" value="MFS_dom"/>
</dbReference>
<evidence type="ECO:0000256" key="6">
    <source>
        <dbReference type="ARBA" id="ARBA00023136"/>
    </source>
</evidence>
<feature type="transmembrane region" description="Helical" evidence="8">
    <location>
        <begin position="379"/>
        <end position="401"/>
    </location>
</feature>
<dbReference type="PROSITE" id="PS00217">
    <property type="entry name" value="SUGAR_TRANSPORT_2"/>
    <property type="match status" value="1"/>
</dbReference>
<dbReference type="PANTHER" id="PTHR43045">
    <property type="entry name" value="SHIKIMATE TRANSPORTER"/>
    <property type="match status" value="1"/>
</dbReference>
<evidence type="ECO:0000256" key="3">
    <source>
        <dbReference type="ARBA" id="ARBA00022475"/>
    </source>
</evidence>
<evidence type="ECO:0000256" key="7">
    <source>
        <dbReference type="SAM" id="MobiDB-lite"/>
    </source>
</evidence>
<dbReference type="SUPFAM" id="SSF103473">
    <property type="entry name" value="MFS general substrate transporter"/>
    <property type="match status" value="1"/>
</dbReference>
<dbReference type="Pfam" id="PF00083">
    <property type="entry name" value="Sugar_tr"/>
    <property type="match status" value="1"/>
</dbReference>
<evidence type="ECO:0000256" key="5">
    <source>
        <dbReference type="ARBA" id="ARBA00022989"/>
    </source>
</evidence>
<feature type="transmembrane region" description="Helical" evidence="8">
    <location>
        <begin position="104"/>
        <end position="122"/>
    </location>
</feature>
<comment type="subcellular location">
    <subcellularLocation>
        <location evidence="1">Cell membrane</location>
        <topology evidence="1">Multi-pass membrane protein</topology>
    </subcellularLocation>
</comment>
<feature type="transmembrane region" description="Helical" evidence="8">
    <location>
        <begin position="413"/>
        <end position="434"/>
    </location>
</feature>
<protein>
    <submittedName>
        <fullName evidence="10">MFS transporter</fullName>
    </submittedName>
</protein>
<sequence>MTSHETSPLSPREEGVTPQEQARRLRRAKKAATAAFLGGTLEYYDFFVYTTAASLVFSKIFFPAGDPVIAQIQAFATLGVAYMFRPIGAVVFGHLGDRIGRKNTLVLTLLLMGVATFLIGFLPDFPTSGYLAPVLLVLLRVLQGLSAGGETAGAASLTMEESPVGRRGFFPSFTMSGISGGIVLASLVFLPVAAMPQDQLLAWGWRIPFWLSLVVVVVAFVVRRRLEEPEVFEEKAQHQDLVRLPLAEMFRTHPKQFFQTVLMSFETVTNTFMQSFGLAYAVVVGIPATTMLWVSVLGNALAMFTQPLMAYFSDRIGRKPMFTTGVIGSGLMIFIYFWSISTQNIALVFVTSTVITAGTYAMSNAIYPAWFPELFNVRVRYSGVAIGLQIGILCAGFTPLLGEALRGAEKANWGPAAWIVAASSILAAAGAFWARETFRVPLRDLGAPVHHPQTSSINKLSV</sequence>
<dbReference type="InterPro" id="IPR005828">
    <property type="entry name" value="MFS_sugar_transport-like"/>
</dbReference>
<dbReference type="InterPro" id="IPR011701">
    <property type="entry name" value="MFS"/>
</dbReference>
<keyword evidence="2" id="KW-0813">Transport</keyword>
<evidence type="ECO:0000259" key="9">
    <source>
        <dbReference type="PROSITE" id="PS50850"/>
    </source>
</evidence>
<keyword evidence="11" id="KW-1185">Reference proteome</keyword>
<feature type="region of interest" description="Disordered" evidence="7">
    <location>
        <begin position="1"/>
        <end position="23"/>
    </location>
</feature>
<name>A0A1R1LA38_9MICC</name>